<evidence type="ECO:0000256" key="1">
    <source>
        <dbReference type="ARBA" id="ARBA00009913"/>
    </source>
</evidence>
<dbReference type="SMART" id="SM00857">
    <property type="entry name" value="Resolvase"/>
    <property type="match status" value="1"/>
</dbReference>
<dbReference type="EMBL" id="JBHUEY010000001">
    <property type="protein sequence ID" value="MFD1782185.1"/>
    <property type="molecule type" value="Genomic_DNA"/>
</dbReference>
<name>A0ABW4MZ46_9CAUL</name>
<feature type="domain" description="Resolvase/invertase-type recombinase catalytic" evidence="2">
    <location>
        <begin position="2"/>
        <end position="134"/>
    </location>
</feature>
<dbReference type="Pfam" id="PF02954">
    <property type="entry name" value="HTH_8"/>
    <property type="match status" value="1"/>
</dbReference>
<dbReference type="SUPFAM" id="SSF53041">
    <property type="entry name" value="Resolvase-like"/>
    <property type="match status" value="1"/>
</dbReference>
<protein>
    <submittedName>
        <fullName evidence="3">Recombinase family protein</fullName>
    </submittedName>
</protein>
<dbReference type="InterPro" id="IPR002197">
    <property type="entry name" value="HTH_Fis"/>
</dbReference>
<accession>A0ABW4MZ46</accession>
<dbReference type="InterPro" id="IPR006119">
    <property type="entry name" value="Resolv_N"/>
</dbReference>
<sequence length="165" mass="17871">MVRIGYVRLRDEASAEDSATLKGVGCHVVRAEEPAGPSDPGSSVLTAILDFIGDGDQLVVTRLEHLAHSTRTVLEVLDRLEEKGASLYVVEPEITTKGESGKALRAVLQAVAAVERPLPMRRRRSAPPAHEIRALQQAGHGPVEIARRLGVSRMTVWRKLKAAEA</sequence>
<keyword evidence="4" id="KW-1185">Reference proteome</keyword>
<dbReference type="RefSeq" id="WP_377280988.1">
    <property type="nucleotide sequence ID" value="NZ_JBHRSI010000003.1"/>
</dbReference>
<dbReference type="Gene3D" id="3.40.50.1390">
    <property type="entry name" value="Resolvase, N-terminal catalytic domain"/>
    <property type="match status" value="1"/>
</dbReference>
<evidence type="ECO:0000259" key="2">
    <source>
        <dbReference type="PROSITE" id="PS51736"/>
    </source>
</evidence>
<dbReference type="Pfam" id="PF00239">
    <property type="entry name" value="Resolvase"/>
    <property type="match status" value="1"/>
</dbReference>
<dbReference type="Proteomes" id="UP001597237">
    <property type="component" value="Unassembled WGS sequence"/>
</dbReference>
<gene>
    <name evidence="3" type="ORF">ACFSC0_02170</name>
</gene>
<dbReference type="InterPro" id="IPR036162">
    <property type="entry name" value="Resolvase-like_N_sf"/>
</dbReference>
<reference evidence="4" key="1">
    <citation type="journal article" date="2019" name="Int. J. Syst. Evol. Microbiol.">
        <title>The Global Catalogue of Microorganisms (GCM) 10K type strain sequencing project: providing services to taxonomists for standard genome sequencing and annotation.</title>
        <authorList>
            <consortium name="The Broad Institute Genomics Platform"/>
            <consortium name="The Broad Institute Genome Sequencing Center for Infectious Disease"/>
            <person name="Wu L."/>
            <person name="Ma J."/>
        </authorList>
    </citation>
    <scope>NUCLEOTIDE SEQUENCE [LARGE SCALE GENOMIC DNA]</scope>
    <source>
        <strain evidence="4">DFY28</strain>
    </source>
</reference>
<dbReference type="InterPro" id="IPR009057">
    <property type="entry name" value="Homeodomain-like_sf"/>
</dbReference>
<proteinExistence type="inferred from homology"/>
<evidence type="ECO:0000313" key="4">
    <source>
        <dbReference type="Proteomes" id="UP001597237"/>
    </source>
</evidence>
<comment type="caution">
    <text evidence="3">The sequence shown here is derived from an EMBL/GenBank/DDBJ whole genome shotgun (WGS) entry which is preliminary data.</text>
</comment>
<dbReference type="PROSITE" id="PS51736">
    <property type="entry name" value="RECOMBINASES_3"/>
    <property type="match status" value="1"/>
</dbReference>
<dbReference type="Gene3D" id="1.10.10.60">
    <property type="entry name" value="Homeodomain-like"/>
    <property type="match status" value="1"/>
</dbReference>
<dbReference type="SUPFAM" id="SSF46689">
    <property type="entry name" value="Homeodomain-like"/>
    <property type="match status" value="1"/>
</dbReference>
<comment type="similarity">
    <text evidence="1">Belongs to the site-specific recombinase resolvase family.</text>
</comment>
<organism evidence="3 4">
    <name type="scientific">Phenylobacterium terrae</name>
    <dbReference type="NCBI Taxonomy" id="2665495"/>
    <lineage>
        <taxon>Bacteria</taxon>
        <taxon>Pseudomonadati</taxon>
        <taxon>Pseudomonadota</taxon>
        <taxon>Alphaproteobacteria</taxon>
        <taxon>Caulobacterales</taxon>
        <taxon>Caulobacteraceae</taxon>
        <taxon>Phenylobacterium</taxon>
    </lineage>
</organism>
<evidence type="ECO:0000313" key="3">
    <source>
        <dbReference type="EMBL" id="MFD1782185.1"/>
    </source>
</evidence>